<dbReference type="SUPFAM" id="SSF48264">
    <property type="entry name" value="Cytochrome P450"/>
    <property type="match status" value="1"/>
</dbReference>
<evidence type="ECO:0000256" key="3">
    <source>
        <dbReference type="ARBA" id="ARBA00005179"/>
    </source>
</evidence>
<dbReference type="InterPro" id="IPR001128">
    <property type="entry name" value="Cyt_P450"/>
</dbReference>
<dbReference type="PRINTS" id="PR00463">
    <property type="entry name" value="EP450I"/>
</dbReference>
<gene>
    <name evidence="16" type="ORF">WOLCODRAFT_138289</name>
</gene>
<evidence type="ECO:0000256" key="8">
    <source>
        <dbReference type="ARBA" id="ARBA00022989"/>
    </source>
</evidence>
<keyword evidence="17" id="KW-1185">Reference proteome</keyword>
<proteinExistence type="inferred from homology"/>
<keyword evidence="10 13" id="KW-0408">Iron</keyword>
<dbReference type="Pfam" id="PF00067">
    <property type="entry name" value="p450"/>
    <property type="match status" value="1"/>
</dbReference>
<evidence type="ECO:0000256" key="14">
    <source>
        <dbReference type="RuleBase" id="RU000461"/>
    </source>
</evidence>
<dbReference type="Proteomes" id="UP000218811">
    <property type="component" value="Unassembled WGS sequence"/>
</dbReference>
<dbReference type="Gene3D" id="1.10.630.10">
    <property type="entry name" value="Cytochrome P450"/>
    <property type="match status" value="1"/>
</dbReference>
<comment type="similarity">
    <text evidence="4 14">Belongs to the cytochrome P450 family.</text>
</comment>
<comment type="subcellular location">
    <subcellularLocation>
        <location evidence="2">Membrane</location>
    </subcellularLocation>
</comment>
<protein>
    <submittedName>
        <fullName evidence="16">Cytochrome P450</fullName>
    </submittedName>
</protein>
<keyword evidence="9 14" id="KW-0560">Oxidoreductase</keyword>
<evidence type="ECO:0000256" key="7">
    <source>
        <dbReference type="ARBA" id="ARBA00022723"/>
    </source>
</evidence>
<feature type="transmembrane region" description="Helical" evidence="15">
    <location>
        <begin position="6"/>
        <end position="28"/>
    </location>
</feature>
<dbReference type="OrthoDB" id="2789670at2759"/>
<dbReference type="CDD" id="cd11065">
    <property type="entry name" value="CYP64-like"/>
    <property type="match status" value="1"/>
</dbReference>
<evidence type="ECO:0000256" key="13">
    <source>
        <dbReference type="PIRSR" id="PIRSR602401-1"/>
    </source>
</evidence>
<dbReference type="InterPro" id="IPR002401">
    <property type="entry name" value="Cyt_P450_E_grp-I"/>
</dbReference>
<accession>A0A2H3K4F2</accession>
<dbReference type="EMBL" id="KB468135">
    <property type="protein sequence ID" value="PCH43307.1"/>
    <property type="molecule type" value="Genomic_DNA"/>
</dbReference>
<organism evidence="16 17">
    <name type="scientific">Wolfiporia cocos (strain MD-104)</name>
    <name type="common">Brown rot fungus</name>
    <dbReference type="NCBI Taxonomy" id="742152"/>
    <lineage>
        <taxon>Eukaryota</taxon>
        <taxon>Fungi</taxon>
        <taxon>Dikarya</taxon>
        <taxon>Basidiomycota</taxon>
        <taxon>Agaricomycotina</taxon>
        <taxon>Agaricomycetes</taxon>
        <taxon>Polyporales</taxon>
        <taxon>Phaeolaceae</taxon>
        <taxon>Wolfiporia</taxon>
    </lineage>
</organism>
<comment type="pathway">
    <text evidence="3">Secondary metabolite biosynthesis.</text>
</comment>
<evidence type="ECO:0000256" key="4">
    <source>
        <dbReference type="ARBA" id="ARBA00010617"/>
    </source>
</evidence>
<sequence>MAYTALGIMFPFGIACISIIFTITIFGIRRWWAVQCYEYDRLNPPGPRPLPFLGNIHQVPMDYQYKAFTEWSKVFGDLIFLRLFRKAALIINSTQAAQDLLEKRGAKYSDRPYFILFSELIQFEPNVTIMPYGDQWRLHRKWIQASFQDRAALQSYEPIQARETNRLLRALIESPGDFTAHLKRYVATLMMEITYGHTVTNLDDDEFIQLADRAVSGTVEAGSPAAALVDFFPLLKHIPTWMPGAGFKRKAFEVREYVRQLQNVPFAKVRNAMAAGIAKPSLLRTLIQDSNVDGFLSPDDEYNIKGAGSVIYGAGTDTTVTVLISFVLAMVLHPDICQKAQAELDRVLGNGRLPELIDRDSLPYIDCVLKEVYRWNPPVPLCLPHKLTQDDEYRGFHIPGQTMIIPNIWGMTRDVETYPEPETFYPERFEEMDKLDADANDPRNLVFGFGRRLCPGRQFGDTSVWLAVANMLAIFEFRKAVNSANEEAELIPSFVSGTISHPRPFSCNIRLRPGRTADLIPVMDYD</sequence>
<dbReference type="GO" id="GO:0020037">
    <property type="term" value="F:heme binding"/>
    <property type="evidence" value="ECO:0007669"/>
    <property type="project" value="InterPro"/>
</dbReference>
<dbReference type="InterPro" id="IPR036396">
    <property type="entry name" value="Cyt_P450_sf"/>
</dbReference>
<dbReference type="STRING" id="742152.A0A2H3K4F2"/>
<evidence type="ECO:0000313" key="16">
    <source>
        <dbReference type="EMBL" id="PCH43307.1"/>
    </source>
</evidence>
<dbReference type="AlphaFoldDB" id="A0A2H3K4F2"/>
<reference evidence="16 17" key="1">
    <citation type="journal article" date="2012" name="Science">
        <title>The Paleozoic origin of enzymatic lignin decomposition reconstructed from 31 fungal genomes.</title>
        <authorList>
            <person name="Floudas D."/>
            <person name="Binder M."/>
            <person name="Riley R."/>
            <person name="Barry K."/>
            <person name="Blanchette R.A."/>
            <person name="Henrissat B."/>
            <person name="Martinez A.T."/>
            <person name="Otillar R."/>
            <person name="Spatafora J.W."/>
            <person name="Yadav J.S."/>
            <person name="Aerts A."/>
            <person name="Benoit I."/>
            <person name="Boyd A."/>
            <person name="Carlson A."/>
            <person name="Copeland A."/>
            <person name="Coutinho P.M."/>
            <person name="de Vries R.P."/>
            <person name="Ferreira P."/>
            <person name="Findley K."/>
            <person name="Foster B."/>
            <person name="Gaskell J."/>
            <person name="Glotzer D."/>
            <person name="Gorecki P."/>
            <person name="Heitman J."/>
            <person name="Hesse C."/>
            <person name="Hori C."/>
            <person name="Igarashi K."/>
            <person name="Jurgens J.A."/>
            <person name="Kallen N."/>
            <person name="Kersten P."/>
            <person name="Kohler A."/>
            <person name="Kuees U."/>
            <person name="Kumar T.K.A."/>
            <person name="Kuo A."/>
            <person name="LaButti K."/>
            <person name="Larrondo L.F."/>
            <person name="Lindquist E."/>
            <person name="Ling A."/>
            <person name="Lombard V."/>
            <person name="Lucas S."/>
            <person name="Lundell T."/>
            <person name="Martin R."/>
            <person name="McLaughlin D.J."/>
            <person name="Morgenstern I."/>
            <person name="Morin E."/>
            <person name="Murat C."/>
            <person name="Nagy L.G."/>
            <person name="Nolan M."/>
            <person name="Ohm R.A."/>
            <person name="Patyshakuliyeva A."/>
            <person name="Rokas A."/>
            <person name="Ruiz-Duenas F.J."/>
            <person name="Sabat G."/>
            <person name="Salamov A."/>
            <person name="Samejima M."/>
            <person name="Schmutz J."/>
            <person name="Slot J.C."/>
            <person name="St John F."/>
            <person name="Stenlid J."/>
            <person name="Sun H."/>
            <person name="Sun S."/>
            <person name="Syed K."/>
            <person name="Tsang A."/>
            <person name="Wiebenga A."/>
            <person name="Young D."/>
            <person name="Pisabarro A."/>
            <person name="Eastwood D.C."/>
            <person name="Martin F."/>
            <person name="Cullen D."/>
            <person name="Grigoriev I.V."/>
            <person name="Hibbett D.S."/>
        </authorList>
    </citation>
    <scope>NUCLEOTIDE SEQUENCE [LARGE SCALE GENOMIC DNA]</scope>
    <source>
        <strain evidence="16 17">MD-104</strain>
    </source>
</reference>
<dbReference type="InterPro" id="IPR050364">
    <property type="entry name" value="Cytochrome_P450_fung"/>
</dbReference>
<keyword evidence="12 15" id="KW-0472">Membrane</keyword>
<evidence type="ECO:0000256" key="5">
    <source>
        <dbReference type="ARBA" id="ARBA00022617"/>
    </source>
</evidence>
<evidence type="ECO:0000256" key="1">
    <source>
        <dbReference type="ARBA" id="ARBA00001971"/>
    </source>
</evidence>
<dbReference type="GO" id="GO:0016705">
    <property type="term" value="F:oxidoreductase activity, acting on paired donors, with incorporation or reduction of molecular oxygen"/>
    <property type="evidence" value="ECO:0007669"/>
    <property type="project" value="InterPro"/>
</dbReference>
<name>A0A2H3K4F2_WOLCO</name>
<evidence type="ECO:0000256" key="11">
    <source>
        <dbReference type="ARBA" id="ARBA00023033"/>
    </source>
</evidence>
<dbReference type="GO" id="GO:0005506">
    <property type="term" value="F:iron ion binding"/>
    <property type="evidence" value="ECO:0007669"/>
    <property type="project" value="InterPro"/>
</dbReference>
<dbReference type="PANTHER" id="PTHR46300:SF5">
    <property type="entry name" value="CYTOCHROME P450"/>
    <property type="match status" value="1"/>
</dbReference>
<dbReference type="GO" id="GO:0004497">
    <property type="term" value="F:monooxygenase activity"/>
    <property type="evidence" value="ECO:0007669"/>
    <property type="project" value="UniProtKB-KW"/>
</dbReference>
<comment type="cofactor">
    <cofactor evidence="1 13">
        <name>heme</name>
        <dbReference type="ChEBI" id="CHEBI:30413"/>
    </cofactor>
</comment>
<evidence type="ECO:0000256" key="2">
    <source>
        <dbReference type="ARBA" id="ARBA00004370"/>
    </source>
</evidence>
<evidence type="ECO:0000256" key="6">
    <source>
        <dbReference type="ARBA" id="ARBA00022692"/>
    </source>
</evidence>
<evidence type="ECO:0000256" key="12">
    <source>
        <dbReference type="ARBA" id="ARBA00023136"/>
    </source>
</evidence>
<evidence type="ECO:0000313" key="17">
    <source>
        <dbReference type="Proteomes" id="UP000218811"/>
    </source>
</evidence>
<evidence type="ECO:0000256" key="9">
    <source>
        <dbReference type="ARBA" id="ARBA00023002"/>
    </source>
</evidence>
<evidence type="ECO:0000256" key="15">
    <source>
        <dbReference type="SAM" id="Phobius"/>
    </source>
</evidence>
<evidence type="ECO:0000256" key="10">
    <source>
        <dbReference type="ARBA" id="ARBA00023004"/>
    </source>
</evidence>
<dbReference type="InterPro" id="IPR017972">
    <property type="entry name" value="Cyt_P450_CS"/>
</dbReference>
<feature type="binding site" description="axial binding residue" evidence="13">
    <location>
        <position position="454"/>
    </location>
    <ligand>
        <name>heme</name>
        <dbReference type="ChEBI" id="CHEBI:30413"/>
    </ligand>
    <ligandPart>
        <name>Fe</name>
        <dbReference type="ChEBI" id="CHEBI:18248"/>
    </ligandPart>
</feature>
<dbReference type="OMA" id="TSIIRMA"/>
<keyword evidence="8 15" id="KW-1133">Transmembrane helix</keyword>
<keyword evidence="11 14" id="KW-0503">Monooxygenase</keyword>
<dbReference type="GO" id="GO:0016020">
    <property type="term" value="C:membrane"/>
    <property type="evidence" value="ECO:0007669"/>
    <property type="project" value="UniProtKB-SubCell"/>
</dbReference>
<keyword evidence="6 15" id="KW-0812">Transmembrane</keyword>
<keyword evidence="5 13" id="KW-0349">Heme</keyword>
<dbReference type="PANTHER" id="PTHR46300">
    <property type="entry name" value="P450, PUTATIVE (EUROFUNG)-RELATED-RELATED"/>
    <property type="match status" value="1"/>
</dbReference>
<dbReference type="PROSITE" id="PS00086">
    <property type="entry name" value="CYTOCHROME_P450"/>
    <property type="match status" value="1"/>
</dbReference>
<keyword evidence="7 13" id="KW-0479">Metal-binding</keyword>